<name>A0A0U4ZY63_ASPCI</name>
<dbReference type="PANTHER" id="PTHR40626:SF11">
    <property type="entry name" value="ZINC FINGER PROTEIN YPR022C"/>
    <property type="match status" value="1"/>
</dbReference>
<organism evidence="9 10">
    <name type="scientific">Aspergillus calidoustus</name>
    <dbReference type="NCBI Taxonomy" id="454130"/>
    <lineage>
        <taxon>Eukaryota</taxon>
        <taxon>Fungi</taxon>
        <taxon>Dikarya</taxon>
        <taxon>Ascomycota</taxon>
        <taxon>Pezizomycotina</taxon>
        <taxon>Eurotiomycetes</taxon>
        <taxon>Eurotiomycetidae</taxon>
        <taxon>Eurotiales</taxon>
        <taxon>Aspergillaceae</taxon>
        <taxon>Aspergillus</taxon>
        <taxon>Aspergillus subgen. Nidulantes</taxon>
    </lineage>
</organism>
<sequence>MFDWSFQHCMPPQELSMDFLDLLAFPGTGHQLELGHMSEPHGAATGRVDARTFAADSVEQEQSTSKQLPDLSDSWHTYGGSGMVQPKLWERSRPKGSIDPRDANQAVPGRDEPDGAQKSVANFLSLDDILAMEDHRHVARVQQGQVMEVLALIAKTRCLESLTCNPGVRDLLNNPKVINAFVQLYFEHYHLTLPLLHKPTFNVSNTPPLLILAVAAIGSRFSRVPQAHTLSSILRGTLRKALDTMVDENIDQTIEIPFAQAALLNQIQMAFDGVRHSTLKAQFQRAMLVTVCRGLNSRMRREDLLQRQDHVPDAGHRGQAVSKWLGRELCRRLTYAIWLIDCQFSLHASVPPIMSLDDLDPSLPCPETIWDMNGAALSGELDSSQNWFRAVPLKDALDALKLGELVESKNLGLFSRLITMTAVFYQWHTATCVNRYILHVDVDQPAQHLPIDQPFGENHGVVATGNGPTQSRPLIPAVHRAHWRSTATETISLICTNVTAYQESDASQLIKLHHHISILLIVPLQPMCEYIGWMATKQCTTAARNSLCTWLRADIQKARRAVMHAMALFCLIRRRKSAAHSENHHLFVAVLTIWTFFSLDPVARATDGDSESSATNDEVPLSWSCCCIDWDGGVDAGEKERWIQAPGHPRVRIAGVGNLEEPSGLHRILVEAHRILLSDQVWGISRLFAGILEGLVRRGSACV</sequence>
<dbReference type="OrthoDB" id="1405595at2759"/>
<proteinExistence type="predicted"/>
<keyword evidence="6" id="KW-0539">Nucleus</keyword>
<gene>
    <name evidence="9" type="ORF">ASPCAL07608</name>
</gene>
<feature type="domain" description="Xylanolytic transcriptional activator regulatory" evidence="8">
    <location>
        <begin position="183"/>
        <end position="380"/>
    </location>
</feature>
<evidence type="ECO:0000256" key="5">
    <source>
        <dbReference type="ARBA" id="ARBA00022833"/>
    </source>
</evidence>
<dbReference type="CDD" id="cd12148">
    <property type="entry name" value="fungal_TF_MHR"/>
    <property type="match status" value="1"/>
</dbReference>
<evidence type="ECO:0000256" key="3">
    <source>
        <dbReference type="ARBA" id="ARBA00022737"/>
    </source>
</evidence>
<accession>A0A0U4ZY63</accession>
<dbReference type="GO" id="GO:0006351">
    <property type="term" value="P:DNA-templated transcription"/>
    <property type="evidence" value="ECO:0007669"/>
    <property type="project" value="InterPro"/>
</dbReference>
<comment type="subcellular location">
    <subcellularLocation>
        <location evidence="1">Nucleus</location>
    </subcellularLocation>
</comment>
<dbReference type="STRING" id="454130.A0A0U4ZY63"/>
<dbReference type="GO" id="GO:0008270">
    <property type="term" value="F:zinc ion binding"/>
    <property type="evidence" value="ECO:0007669"/>
    <property type="project" value="UniProtKB-KW"/>
</dbReference>
<feature type="region of interest" description="Disordered" evidence="7">
    <location>
        <begin position="82"/>
        <end position="117"/>
    </location>
</feature>
<evidence type="ECO:0000313" key="9">
    <source>
        <dbReference type="EMBL" id="CEN60937.1"/>
    </source>
</evidence>
<evidence type="ECO:0000259" key="8">
    <source>
        <dbReference type="Pfam" id="PF04082"/>
    </source>
</evidence>
<keyword evidence="3" id="KW-0677">Repeat</keyword>
<dbReference type="GO" id="GO:0000978">
    <property type="term" value="F:RNA polymerase II cis-regulatory region sequence-specific DNA binding"/>
    <property type="evidence" value="ECO:0007669"/>
    <property type="project" value="InterPro"/>
</dbReference>
<evidence type="ECO:0000256" key="7">
    <source>
        <dbReference type="SAM" id="MobiDB-lite"/>
    </source>
</evidence>
<evidence type="ECO:0000256" key="4">
    <source>
        <dbReference type="ARBA" id="ARBA00022771"/>
    </source>
</evidence>
<dbReference type="GO" id="GO:0000785">
    <property type="term" value="C:chromatin"/>
    <property type="evidence" value="ECO:0007669"/>
    <property type="project" value="TreeGrafter"/>
</dbReference>
<dbReference type="GO" id="GO:0005634">
    <property type="term" value="C:nucleus"/>
    <property type="evidence" value="ECO:0007669"/>
    <property type="project" value="UniProtKB-SubCell"/>
</dbReference>
<dbReference type="OMA" id="WGISRLF"/>
<evidence type="ECO:0000313" key="10">
    <source>
        <dbReference type="Proteomes" id="UP000054771"/>
    </source>
</evidence>
<dbReference type="EMBL" id="CDMC01000006">
    <property type="protein sequence ID" value="CEN60937.1"/>
    <property type="molecule type" value="Genomic_DNA"/>
</dbReference>
<dbReference type="AlphaFoldDB" id="A0A0U4ZY63"/>
<protein>
    <recommendedName>
        <fullName evidence="8">Xylanolytic transcriptional activator regulatory domain-containing protein</fullName>
    </recommendedName>
</protein>
<keyword evidence="5" id="KW-0862">Zinc</keyword>
<keyword evidence="10" id="KW-1185">Reference proteome</keyword>
<evidence type="ECO:0000256" key="1">
    <source>
        <dbReference type="ARBA" id="ARBA00004123"/>
    </source>
</evidence>
<dbReference type="InterPro" id="IPR007219">
    <property type="entry name" value="XnlR_reg_dom"/>
</dbReference>
<dbReference type="PANTHER" id="PTHR40626">
    <property type="entry name" value="MIP31509P"/>
    <property type="match status" value="1"/>
</dbReference>
<dbReference type="GO" id="GO:0000981">
    <property type="term" value="F:DNA-binding transcription factor activity, RNA polymerase II-specific"/>
    <property type="evidence" value="ECO:0007669"/>
    <property type="project" value="InterPro"/>
</dbReference>
<reference evidence="10" key="1">
    <citation type="journal article" date="2016" name="Genome Announc.">
        <title>Draft genome sequences of fungus Aspergillus calidoustus.</title>
        <authorList>
            <person name="Horn F."/>
            <person name="Linde J."/>
            <person name="Mattern D.J."/>
            <person name="Walther G."/>
            <person name="Guthke R."/>
            <person name="Scherlach K."/>
            <person name="Martin K."/>
            <person name="Brakhage A.A."/>
            <person name="Petzke L."/>
            <person name="Valiante V."/>
        </authorList>
    </citation>
    <scope>NUCLEOTIDE SEQUENCE [LARGE SCALE GENOMIC DNA]</scope>
    <source>
        <strain evidence="10">SF006504</strain>
    </source>
</reference>
<dbReference type="Pfam" id="PF04082">
    <property type="entry name" value="Fungal_trans"/>
    <property type="match status" value="1"/>
</dbReference>
<dbReference type="Proteomes" id="UP000054771">
    <property type="component" value="Unassembled WGS sequence"/>
</dbReference>
<evidence type="ECO:0000256" key="6">
    <source>
        <dbReference type="ARBA" id="ARBA00023242"/>
    </source>
</evidence>
<feature type="compositionally biased region" description="Basic and acidic residues" evidence="7">
    <location>
        <begin position="88"/>
        <end position="102"/>
    </location>
</feature>
<evidence type="ECO:0000256" key="2">
    <source>
        <dbReference type="ARBA" id="ARBA00022723"/>
    </source>
</evidence>
<dbReference type="InterPro" id="IPR051059">
    <property type="entry name" value="VerF-like"/>
</dbReference>
<keyword evidence="2" id="KW-0479">Metal-binding</keyword>
<keyword evidence="4" id="KW-0863">Zinc-finger</keyword>